<evidence type="ECO:0000313" key="2">
    <source>
        <dbReference type="Proteomes" id="UP000001075"/>
    </source>
</evidence>
<dbReference type="InParanoid" id="G3I1N3"/>
<sequence>MSLSSSELWSVLAPSSLNLFSAKSSGYVFSLHCLRDLWLLHILDRFLQEARP</sequence>
<gene>
    <name evidence="1" type="ORF">I79_017296</name>
</gene>
<evidence type="ECO:0000313" key="1">
    <source>
        <dbReference type="EMBL" id="EGW04575.1"/>
    </source>
</evidence>
<organism evidence="1 2">
    <name type="scientific">Cricetulus griseus</name>
    <name type="common">Chinese hamster</name>
    <name type="synonym">Cricetulus barabensis griseus</name>
    <dbReference type="NCBI Taxonomy" id="10029"/>
    <lineage>
        <taxon>Eukaryota</taxon>
        <taxon>Metazoa</taxon>
        <taxon>Chordata</taxon>
        <taxon>Craniata</taxon>
        <taxon>Vertebrata</taxon>
        <taxon>Euteleostomi</taxon>
        <taxon>Mammalia</taxon>
        <taxon>Eutheria</taxon>
        <taxon>Euarchontoglires</taxon>
        <taxon>Glires</taxon>
        <taxon>Rodentia</taxon>
        <taxon>Myomorpha</taxon>
        <taxon>Muroidea</taxon>
        <taxon>Cricetidae</taxon>
        <taxon>Cricetinae</taxon>
        <taxon>Cricetulus</taxon>
    </lineage>
</organism>
<reference evidence="2" key="1">
    <citation type="journal article" date="2011" name="Nat. Biotechnol.">
        <title>The genomic sequence of the Chinese hamster ovary (CHO)-K1 cell line.</title>
        <authorList>
            <person name="Xu X."/>
            <person name="Nagarajan H."/>
            <person name="Lewis N.E."/>
            <person name="Pan S."/>
            <person name="Cai Z."/>
            <person name="Liu X."/>
            <person name="Chen W."/>
            <person name="Xie M."/>
            <person name="Wang W."/>
            <person name="Hammond S."/>
            <person name="Andersen M.R."/>
            <person name="Neff N."/>
            <person name="Passarelli B."/>
            <person name="Koh W."/>
            <person name="Fan H.C."/>
            <person name="Wang J."/>
            <person name="Gui Y."/>
            <person name="Lee K.H."/>
            <person name="Betenbaugh M.J."/>
            <person name="Quake S.R."/>
            <person name="Famili I."/>
            <person name="Palsson B.O."/>
            <person name="Wang J."/>
        </authorList>
    </citation>
    <scope>NUCLEOTIDE SEQUENCE [LARGE SCALE GENOMIC DNA]</scope>
    <source>
        <strain evidence="2">CHO K1 cell line</strain>
    </source>
</reference>
<dbReference type="AlphaFoldDB" id="G3I1N3"/>
<name>G3I1N3_CRIGR</name>
<proteinExistence type="predicted"/>
<accession>G3I1N3</accession>
<dbReference type="EMBL" id="JH001086">
    <property type="protein sequence ID" value="EGW04575.1"/>
    <property type="molecule type" value="Genomic_DNA"/>
</dbReference>
<protein>
    <submittedName>
        <fullName evidence="1">Uncharacterized protein</fullName>
    </submittedName>
</protein>
<dbReference type="Proteomes" id="UP000001075">
    <property type="component" value="Unassembled WGS sequence"/>
</dbReference>